<sequence length="1343" mass="149166">MMPAATTLYMTDERPLIDLNNDDELNFFQGEARAQLPSLSRLRNGLDGSSFDSPHSFHVRDFLPRATANRKQPFDQRAFQTPVGQSWHSFRGRDRDNQPSRPLSHYNDRTRGGSDDSQESTSGNLASRNLIFHEANSKGSSPADTLERKIRHQLEDLSRDVSTGIDRSDMRHNLDHFHRLLDQVEQGYFSASSKADMSGGICKTAFTLLRQQGDLSGSASGPIPESSTIQSPFNVEPAQALALAMRLFRNDLVSEQVVPCTENDGFLGDSMIAEEDILPEFYQYLVVSFRLSSHELENLELLIDTCYISPFLKSLQQSKPNAKNHANLSEDQQEQICSPEEQVGRQRSGGQSSYTVENGRPVKFLELSANNTSAVKAVQLDSSNKEEPPDTNLVRSETERASETLDSFIVEDYCPLTQTKQTELAKNGTSNNIALETANAKSKCALVEDAGRPLVPHPSNHQRKPAPNPYQIMHQQTLTALEPFYSDTDRPYIDHRTVQTIKSGLSHARWGRGHLPLWNESILHVDFTDEEIEDLIKSIILVRENSNNSTPEMSLREKIVHLLKGVTAIQIANVVNHSHGKRKLEPRARQSIVAFLRDASEGMIAKKPRLLRARHVDSDQVEPKSSHKTQALLRLRELGACNSRGLKISSRFVREELARSLGLQFRQWKTFTGASSDVIIAAWSPHGNVFAVGATSYTDINNMQYNRKNNLLLGNIANNVLEELPDHCIDRPRPESFSFGANANAATYNTCDSKLYMTVTAAQFSSTGRELYTASYDKTVKIWDVASAQCRGTLQHDGEISLLATSRHYPGIISTGSSVLGNSIRTYSLNHEDLTASGLISFGPKKTTLGNGRVLHPSCLQWGPNPWVKHLLVAGFSASSQVGEPDSPDPLPEGDLICYDAVADARIEVLPSKQNVFDCAWHPEMPYFAAATVKGGLIAERSTRSIVKVFDPLRSNRTTIEYECPALDINDVTFCPSISNYITAGCTNGVTYVWDFRMGHKVLHQLQHGGKYRGTTRVLDGNAKDPSEPIATLNADLSREQFDTGVRLAAWGEKGDELYTGSSDGIVKSWDIKRSSDDVFISDVARLQAGIMCGAFSPDYSNLLIGDASSAIHVLTTSGLAEDNNVEEMRLQSSCAFLDTPEDTALQCGRELIERGELVTHPVFGVGKGPNYRGPYARYARRSDVPPSSDDPLLPHNQARQLCPVQRSLAGPGPSLSENERNLLEVQTEIAYARNARRQRHQPPPKRAHPSFNYDTDEEDELQLLTDDRRQKPFRMGSAKDSTLVVDLTIDESPSSDKSRNGNATGGDSGVSHTDTMKFLDPKLEDNDSDWLEDDYWQPYWGC</sequence>
<feature type="region of interest" description="Disordered" evidence="5">
    <location>
        <begin position="377"/>
        <end position="400"/>
    </location>
</feature>
<feature type="compositionally biased region" description="Basic residues" evidence="5">
    <location>
        <begin position="1235"/>
        <end position="1249"/>
    </location>
</feature>
<keyword evidence="7" id="KW-1185">Reference proteome</keyword>
<dbReference type="SUPFAM" id="SSF50978">
    <property type="entry name" value="WD40 repeat-like"/>
    <property type="match status" value="1"/>
</dbReference>
<dbReference type="GO" id="GO:0031929">
    <property type="term" value="P:TOR signaling"/>
    <property type="evidence" value="ECO:0007669"/>
    <property type="project" value="InterPro"/>
</dbReference>
<feature type="region of interest" description="Disordered" evidence="5">
    <location>
        <begin position="322"/>
        <end position="356"/>
    </location>
</feature>
<dbReference type="InterPro" id="IPR001680">
    <property type="entry name" value="WD40_rpt"/>
</dbReference>
<feature type="region of interest" description="Disordered" evidence="5">
    <location>
        <begin position="1291"/>
        <end position="1328"/>
    </location>
</feature>
<evidence type="ECO:0000256" key="2">
    <source>
        <dbReference type="ARBA" id="ARBA00022574"/>
    </source>
</evidence>
<dbReference type="GeneID" id="28901381"/>
<evidence type="ECO:0000256" key="3">
    <source>
        <dbReference type="ARBA" id="ARBA00022737"/>
    </source>
</evidence>
<feature type="region of interest" description="Disordered" evidence="5">
    <location>
        <begin position="70"/>
        <end position="123"/>
    </location>
</feature>
<dbReference type="GO" id="GO:0032956">
    <property type="term" value="P:regulation of actin cytoskeleton organization"/>
    <property type="evidence" value="ECO:0007669"/>
    <property type="project" value="TreeGrafter"/>
</dbReference>
<name>A0A165F7Z7_XYLHT</name>
<dbReference type="InParanoid" id="A0A165F7Z7"/>
<dbReference type="InterPro" id="IPR036322">
    <property type="entry name" value="WD40_repeat_dom_sf"/>
</dbReference>
<dbReference type="InterPro" id="IPR019775">
    <property type="entry name" value="WD40_repeat_CS"/>
</dbReference>
<feature type="compositionally biased region" description="Polar residues" evidence="5">
    <location>
        <begin position="322"/>
        <end position="336"/>
    </location>
</feature>
<reference evidence="6 7" key="1">
    <citation type="journal article" date="2016" name="Fungal Biol.">
        <title>The genome of Xylona heveae provides a window into fungal endophytism.</title>
        <authorList>
            <person name="Gazis R."/>
            <person name="Kuo A."/>
            <person name="Riley R."/>
            <person name="LaButti K."/>
            <person name="Lipzen A."/>
            <person name="Lin J."/>
            <person name="Amirebrahimi M."/>
            <person name="Hesse C.N."/>
            <person name="Spatafora J.W."/>
            <person name="Henrissat B."/>
            <person name="Hainaut M."/>
            <person name="Grigoriev I.V."/>
            <person name="Hibbett D.S."/>
        </authorList>
    </citation>
    <scope>NUCLEOTIDE SEQUENCE [LARGE SCALE GENOMIC DNA]</scope>
    <source>
        <strain evidence="6 7">TC161</strain>
    </source>
</reference>
<feature type="region of interest" description="Disordered" evidence="5">
    <location>
        <begin position="1235"/>
        <end position="1256"/>
    </location>
</feature>
<dbReference type="PANTHER" id="PTHR19842:SF2">
    <property type="entry name" value="WD REPEAT PROTEIN (AFU_ORTHOLOGUE AFUA_5G04300)"/>
    <property type="match status" value="1"/>
</dbReference>
<evidence type="ECO:0000256" key="4">
    <source>
        <dbReference type="PROSITE-ProRule" id="PRU00221"/>
    </source>
</evidence>
<dbReference type="EMBL" id="KV407462">
    <property type="protein sequence ID" value="KZF20680.1"/>
    <property type="molecule type" value="Genomic_DNA"/>
</dbReference>
<comment type="similarity">
    <text evidence="1">Belongs to the WD repeat LST8 family.</text>
</comment>
<keyword evidence="2 4" id="KW-0853">WD repeat</keyword>
<dbReference type="PANTHER" id="PTHR19842">
    <property type="entry name" value="G BETA-LIKE PROTEIN GBL"/>
    <property type="match status" value="1"/>
</dbReference>
<dbReference type="PROSITE" id="PS00678">
    <property type="entry name" value="WD_REPEATS_1"/>
    <property type="match status" value="2"/>
</dbReference>
<feature type="repeat" description="WD" evidence="4">
    <location>
        <begin position="759"/>
        <end position="793"/>
    </location>
</feature>
<gene>
    <name evidence="6" type="ORF">L228DRAFT_284625</name>
</gene>
<proteinExistence type="inferred from homology"/>
<evidence type="ECO:0000256" key="5">
    <source>
        <dbReference type="SAM" id="MobiDB-lite"/>
    </source>
</evidence>
<dbReference type="PROSITE" id="PS50082">
    <property type="entry name" value="WD_REPEATS_2"/>
    <property type="match status" value="2"/>
</dbReference>
<feature type="compositionally biased region" description="Polar residues" evidence="5">
    <location>
        <begin position="78"/>
        <end position="88"/>
    </location>
</feature>
<dbReference type="GO" id="GO:0031931">
    <property type="term" value="C:TORC1 complex"/>
    <property type="evidence" value="ECO:0007669"/>
    <property type="project" value="InterPro"/>
</dbReference>
<dbReference type="Pfam" id="PF00400">
    <property type="entry name" value="WD40"/>
    <property type="match status" value="1"/>
</dbReference>
<dbReference type="SMART" id="SM00320">
    <property type="entry name" value="WD40"/>
    <property type="match status" value="7"/>
</dbReference>
<dbReference type="Proteomes" id="UP000076632">
    <property type="component" value="Unassembled WGS sequence"/>
</dbReference>
<feature type="repeat" description="WD" evidence="4">
    <location>
        <begin position="1046"/>
        <end position="1073"/>
    </location>
</feature>
<dbReference type="OrthoDB" id="10248252at2759"/>
<keyword evidence="3" id="KW-0677">Repeat</keyword>
<dbReference type="InterPro" id="IPR037588">
    <property type="entry name" value="MLST8"/>
</dbReference>
<organism evidence="6 7">
    <name type="scientific">Xylona heveae (strain CBS 132557 / TC161)</name>
    <dbReference type="NCBI Taxonomy" id="1328760"/>
    <lineage>
        <taxon>Eukaryota</taxon>
        <taxon>Fungi</taxon>
        <taxon>Dikarya</taxon>
        <taxon>Ascomycota</taxon>
        <taxon>Pezizomycotina</taxon>
        <taxon>Xylonomycetes</taxon>
        <taxon>Xylonales</taxon>
        <taxon>Xylonaceae</taxon>
        <taxon>Xylona</taxon>
    </lineage>
</organism>
<evidence type="ECO:0000313" key="6">
    <source>
        <dbReference type="EMBL" id="KZF20680.1"/>
    </source>
</evidence>
<dbReference type="STRING" id="1328760.A0A165F7Z7"/>
<dbReference type="RefSeq" id="XP_018186235.1">
    <property type="nucleotide sequence ID" value="XM_018336244.1"/>
</dbReference>
<protein>
    <submittedName>
        <fullName evidence="6">WD40 repeat-like protein</fullName>
    </submittedName>
</protein>
<accession>A0A165F7Z7</accession>
<evidence type="ECO:0000256" key="1">
    <source>
        <dbReference type="ARBA" id="ARBA00009890"/>
    </source>
</evidence>
<feature type="compositionally biased region" description="Basic and acidic residues" evidence="5">
    <location>
        <begin position="1315"/>
        <end position="1326"/>
    </location>
</feature>
<dbReference type="Gene3D" id="2.130.10.10">
    <property type="entry name" value="YVTN repeat-like/Quinoprotein amine dehydrogenase"/>
    <property type="match status" value="1"/>
</dbReference>
<evidence type="ECO:0000313" key="7">
    <source>
        <dbReference type="Proteomes" id="UP000076632"/>
    </source>
</evidence>
<dbReference type="GO" id="GO:0031932">
    <property type="term" value="C:TORC2 complex"/>
    <property type="evidence" value="ECO:0007669"/>
    <property type="project" value="InterPro"/>
</dbReference>
<dbReference type="InterPro" id="IPR015943">
    <property type="entry name" value="WD40/YVTN_repeat-like_dom_sf"/>
</dbReference>